<evidence type="ECO:0000256" key="2">
    <source>
        <dbReference type="SAM" id="MobiDB-lite"/>
    </source>
</evidence>
<dbReference type="PANTHER" id="PTHR33083">
    <property type="entry name" value="EXPRESSED PROTEIN"/>
    <property type="match status" value="1"/>
</dbReference>
<proteinExistence type="inferred from homology"/>
<dbReference type="InterPro" id="IPR007608">
    <property type="entry name" value="Senescence_reg_S40"/>
</dbReference>
<gene>
    <name evidence="3" type="ORF">PIB30_015426</name>
</gene>
<reference evidence="3 4" key="1">
    <citation type="journal article" date="2023" name="Plants (Basel)">
        <title>Bridging the Gap: Combining Genomics and Transcriptomics Approaches to Understand Stylosanthes scabra, an Orphan Legume from the Brazilian Caatinga.</title>
        <authorList>
            <person name="Ferreira-Neto J.R.C."/>
            <person name="da Silva M.D."/>
            <person name="Binneck E."/>
            <person name="de Melo N.F."/>
            <person name="da Silva R.H."/>
            <person name="de Melo A.L.T.M."/>
            <person name="Pandolfi V."/>
            <person name="Bustamante F.O."/>
            <person name="Brasileiro-Vidal A.C."/>
            <person name="Benko-Iseppon A.M."/>
        </authorList>
    </citation>
    <scope>NUCLEOTIDE SEQUENCE [LARGE SCALE GENOMIC DNA]</scope>
    <source>
        <tissue evidence="3">Leaves</tissue>
    </source>
</reference>
<accession>A0ABU6U5T3</accession>
<evidence type="ECO:0008006" key="5">
    <source>
        <dbReference type="Google" id="ProtNLM"/>
    </source>
</evidence>
<evidence type="ECO:0000313" key="3">
    <source>
        <dbReference type="EMBL" id="MED6156540.1"/>
    </source>
</evidence>
<dbReference type="Pfam" id="PF04520">
    <property type="entry name" value="Senescence_reg"/>
    <property type="match status" value="1"/>
</dbReference>
<comment type="caution">
    <text evidence="3">The sequence shown here is derived from an EMBL/GenBank/DDBJ whole genome shotgun (WGS) entry which is preliminary data.</text>
</comment>
<evidence type="ECO:0000256" key="1">
    <source>
        <dbReference type="ARBA" id="ARBA00034773"/>
    </source>
</evidence>
<dbReference type="Proteomes" id="UP001341840">
    <property type="component" value="Unassembled WGS sequence"/>
</dbReference>
<comment type="similarity">
    <text evidence="1">Belongs to the senescence regulator S40 family.</text>
</comment>
<name>A0ABU6U5T3_9FABA</name>
<sequence>MDLTFSSRNRRSPPSSSSDRLLGLFAVSPSHLSSTSAAGDELNEAELFYAADEASELDNQLSPWPRANKNIHRSFHQNSGILAALPESDRLPVLRRKPSTSSTSTVMIPSIPRPNGDNYFSQSVPGGGSGGRKFQQSAPVKVPVGVAKVRKNAGDLAAVDDLDDEDEMLRPHEIVARSSGALPNATSFSVLEGVGRTLKGRDLRQVRNAIWRKTGFLD</sequence>
<feature type="region of interest" description="Disordered" evidence="2">
    <location>
        <begin position="94"/>
        <end position="117"/>
    </location>
</feature>
<dbReference type="PANTHER" id="PTHR33083:SF116">
    <property type="entry name" value="OS04G0413900 PROTEIN"/>
    <property type="match status" value="1"/>
</dbReference>
<feature type="region of interest" description="Disordered" evidence="2">
    <location>
        <begin position="1"/>
        <end position="20"/>
    </location>
</feature>
<evidence type="ECO:0000313" key="4">
    <source>
        <dbReference type="Proteomes" id="UP001341840"/>
    </source>
</evidence>
<organism evidence="3 4">
    <name type="scientific">Stylosanthes scabra</name>
    <dbReference type="NCBI Taxonomy" id="79078"/>
    <lineage>
        <taxon>Eukaryota</taxon>
        <taxon>Viridiplantae</taxon>
        <taxon>Streptophyta</taxon>
        <taxon>Embryophyta</taxon>
        <taxon>Tracheophyta</taxon>
        <taxon>Spermatophyta</taxon>
        <taxon>Magnoliopsida</taxon>
        <taxon>eudicotyledons</taxon>
        <taxon>Gunneridae</taxon>
        <taxon>Pentapetalae</taxon>
        <taxon>rosids</taxon>
        <taxon>fabids</taxon>
        <taxon>Fabales</taxon>
        <taxon>Fabaceae</taxon>
        <taxon>Papilionoideae</taxon>
        <taxon>50 kb inversion clade</taxon>
        <taxon>dalbergioids sensu lato</taxon>
        <taxon>Dalbergieae</taxon>
        <taxon>Pterocarpus clade</taxon>
        <taxon>Stylosanthes</taxon>
    </lineage>
</organism>
<dbReference type="EMBL" id="JASCZI010120871">
    <property type="protein sequence ID" value="MED6156540.1"/>
    <property type="molecule type" value="Genomic_DNA"/>
</dbReference>
<protein>
    <recommendedName>
        <fullName evidence="5">Senescence regulator</fullName>
    </recommendedName>
</protein>
<keyword evidence="4" id="KW-1185">Reference proteome</keyword>